<evidence type="ECO:0000313" key="5">
    <source>
        <dbReference type="EMBL" id="SHG57048.1"/>
    </source>
</evidence>
<sequence length="287" mass="33528">MTKIHDLPFHKLDLSTTIGVELQYFEMDDSSDSKMEAMGAHRDDHYLFFLVEKGHASIQVEFKERQCQARTLFYVIPSQVHHRINHKEATGWILQVDPSLIPLSYIDIFDHLSFSKEPHLLNTVQFKEWKGILKLMDTKIQEDQDDPLYIPIVHAMLQLFLAMTAKCFNTKPDMSLKLSRPIEISQQFKRLVTENFRTIKKPSSYANKLNVSESYLNEVVKKVTGFPVSFWINQEVILEAKRQLYYSQLDIKGISILLGYDDQSYFSRFFKKITGTSAVAFRAKYRK</sequence>
<keyword evidence="6" id="KW-1185">Reference proteome</keyword>
<dbReference type="PANTHER" id="PTHR43280">
    <property type="entry name" value="ARAC-FAMILY TRANSCRIPTIONAL REGULATOR"/>
    <property type="match status" value="1"/>
</dbReference>
<dbReference type="GO" id="GO:0043565">
    <property type="term" value="F:sequence-specific DNA binding"/>
    <property type="evidence" value="ECO:0007669"/>
    <property type="project" value="InterPro"/>
</dbReference>
<keyword evidence="1" id="KW-0805">Transcription regulation</keyword>
<dbReference type="Pfam" id="PF12833">
    <property type="entry name" value="HTH_18"/>
    <property type="match status" value="1"/>
</dbReference>
<keyword evidence="3" id="KW-0804">Transcription</keyword>
<dbReference type="InterPro" id="IPR037923">
    <property type="entry name" value="HTH-like"/>
</dbReference>
<accession>A0A1M5KW65</accession>
<dbReference type="SMART" id="SM00342">
    <property type="entry name" value="HTH_ARAC"/>
    <property type="match status" value="1"/>
</dbReference>
<dbReference type="EMBL" id="FQUQ01000006">
    <property type="protein sequence ID" value="SHG57048.1"/>
    <property type="molecule type" value="Genomic_DNA"/>
</dbReference>
<dbReference type="Gene3D" id="1.10.10.60">
    <property type="entry name" value="Homeodomain-like"/>
    <property type="match status" value="1"/>
</dbReference>
<evidence type="ECO:0000313" key="6">
    <source>
        <dbReference type="Proteomes" id="UP000184287"/>
    </source>
</evidence>
<feature type="domain" description="HTH araC/xylS-type" evidence="4">
    <location>
        <begin position="186"/>
        <end position="284"/>
    </location>
</feature>
<dbReference type="GO" id="GO:0003700">
    <property type="term" value="F:DNA-binding transcription factor activity"/>
    <property type="evidence" value="ECO:0007669"/>
    <property type="project" value="InterPro"/>
</dbReference>
<name>A0A1M5KW65_9SPHI</name>
<evidence type="ECO:0000256" key="1">
    <source>
        <dbReference type="ARBA" id="ARBA00023015"/>
    </source>
</evidence>
<organism evidence="5 6">
    <name type="scientific">Pedobacter caeni</name>
    <dbReference type="NCBI Taxonomy" id="288992"/>
    <lineage>
        <taxon>Bacteria</taxon>
        <taxon>Pseudomonadati</taxon>
        <taxon>Bacteroidota</taxon>
        <taxon>Sphingobacteriia</taxon>
        <taxon>Sphingobacteriales</taxon>
        <taxon>Sphingobacteriaceae</taxon>
        <taxon>Pedobacter</taxon>
    </lineage>
</organism>
<dbReference type="AlphaFoldDB" id="A0A1M5KW65"/>
<keyword evidence="2 5" id="KW-0238">DNA-binding</keyword>
<dbReference type="SUPFAM" id="SSF46689">
    <property type="entry name" value="Homeodomain-like"/>
    <property type="match status" value="1"/>
</dbReference>
<evidence type="ECO:0000256" key="2">
    <source>
        <dbReference type="ARBA" id="ARBA00023125"/>
    </source>
</evidence>
<dbReference type="InterPro" id="IPR018060">
    <property type="entry name" value="HTH_AraC"/>
</dbReference>
<dbReference type="InterPro" id="IPR009057">
    <property type="entry name" value="Homeodomain-like_sf"/>
</dbReference>
<dbReference type="Proteomes" id="UP000184287">
    <property type="component" value="Unassembled WGS sequence"/>
</dbReference>
<dbReference type="RefSeq" id="WP_073236048.1">
    <property type="nucleotide sequence ID" value="NZ_FQUQ01000006.1"/>
</dbReference>
<protein>
    <submittedName>
        <fullName evidence="5">AraC-type DNA-binding protein</fullName>
    </submittedName>
</protein>
<proteinExistence type="predicted"/>
<dbReference type="OrthoDB" id="2585681at2"/>
<evidence type="ECO:0000256" key="3">
    <source>
        <dbReference type="ARBA" id="ARBA00023163"/>
    </source>
</evidence>
<dbReference type="PANTHER" id="PTHR43280:SF32">
    <property type="entry name" value="TRANSCRIPTIONAL REGULATORY PROTEIN"/>
    <property type="match status" value="1"/>
</dbReference>
<dbReference type="SUPFAM" id="SSF51215">
    <property type="entry name" value="Regulatory protein AraC"/>
    <property type="match status" value="1"/>
</dbReference>
<gene>
    <name evidence="5" type="ORF">SAMN04488522_106117</name>
</gene>
<reference evidence="6" key="1">
    <citation type="submission" date="2016-11" db="EMBL/GenBank/DDBJ databases">
        <authorList>
            <person name="Varghese N."/>
            <person name="Submissions S."/>
        </authorList>
    </citation>
    <scope>NUCLEOTIDE SEQUENCE [LARGE SCALE GENOMIC DNA]</scope>
    <source>
        <strain evidence="6">DSM 16990</strain>
    </source>
</reference>
<dbReference type="PROSITE" id="PS01124">
    <property type="entry name" value="HTH_ARAC_FAMILY_2"/>
    <property type="match status" value="1"/>
</dbReference>
<dbReference type="STRING" id="288992.SAMN04488522_106117"/>
<evidence type="ECO:0000259" key="4">
    <source>
        <dbReference type="PROSITE" id="PS01124"/>
    </source>
</evidence>